<keyword evidence="6" id="KW-1133">Transmembrane helix</keyword>
<keyword evidence="7 8" id="KW-0472">Membrane</keyword>
<dbReference type="InterPro" id="IPR023395">
    <property type="entry name" value="MCP_dom_sf"/>
</dbReference>
<feature type="compositionally biased region" description="Polar residues" evidence="9">
    <location>
        <begin position="249"/>
        <end position="259"/>
    </location>
</feature>
<dbReference type="SUPFAM" id="SSF103506">
    <property type="entry name" value="Mitochondrial carrier"/>
    <property type="match status" value="1"/>
</dbReference>
<evidence type="ECO:0000256" key="1">
    <source>
        <dbReference type="ARBA" id="ARBA00004141"/>
    </source>
</evidence>
<dbReference type="Pfam" id="PF00153">
    <property type="entry name" value="Mito_carr"/>
    <property type="match status" value="3"/>
</dbReference>
<dbReference type="InParanoid" id="A0A059C197"/>
<dbReference type="FunFam" id="1.50.40.10:FF:000162">
    <property type="entry name" value="Mitochondrial substrate carrier protein-like"/>
    <property type="match status" value="1"/>
</dbReference>
<accession>A0A059C197</accession>
<dbReference type="FunCoup" id="A0A059C197">
    <property type="interactions" value="70"/>
</dbReference>
<comment type="subcellular location">
    <subcellularLocation>
        <location evidence="1">Membrane</location>
        <topology evidence="1">Multi-pass membrane protein</topology>
    </subcellularLocation>
</comment>
<evidence type="ECO:0000313" key="10">
    <source>
        <dbReference type="EMBL" id="KCW72152.1"/>
    </source>
</evidence>
<dbReference type="EMBL" id="KK198757">
    <property type="protein sequence ID" value="KCW72152.1"/>
    <property type="molecule type" value="Genomic_DNA"/>
</dbReference>
<feature type="repeat" description="Solcar" evidence="8">
    <location>
        <begin position="553"/>
        <end position="641"/>
    </location>
</feature>
<feature type="repeat" description="Solcar" evidence="8">
    <location>
        <begin position="459"/>
        <end position="542"/>
    </location>
</feature>
<sequence>MSTSQTSKTPRRSQPSIQYRCNRVEQATFEFADFVHKEGVPAHAETFQQEKADCKSKSSEILSTSELISAFGHAWDYTSRSLAVLQQKTNLSYKVSGEKEDILHNVKLQQNGCTSTLPKCNHSDINLTEMRQLYLDILRITNRTSVLKLNRESTGQYQSPVRNFTGDMTNLLNGPRDGKGISCLGISSGLGLIYGWMNELIPAEAKHPFKTAISDSEKAGKYFCGEIVTPPQDLMSRDKGPKSFIDSGNADSYTPSIQSKDLPVDNNAKLISDKKESTLLLSDYYLKVANIEADSCISKAASSTLHADHHLKFVASEKGECKLDYESTNGIEFFPERKEEDNHRPAQEEHTMKIHCLGHDKPQAAVAKEEHAFAGAFSGIFVSLCLHPVDTIKTVIQSYRAEQKSLCYIGKSIVSERGLTGLYRGISSKIASSGPISAIYTFTYESVKGALLPLFPKEYYSITHCIAGGCASIATSFVYTPSERIKQQMQVGSHYHNCWNALVGIITRGGMPSLYAGWGAVLCRNIPHSVVKFYVYENLKMWTLSSLPPGAQLNTLQTLVCGGLAGSTAALFSTPFDVVKTRLQTQIPGSIRPYNGVFHAVREIGRHEGLKGLYRGLTPRLIMYISQGALFFASYESFKRLFSLDKPKETAQGHHYKDSAEDHSPLLSLELQSSSSLPSAASSMNCSSNR</sequence>
<dbReference type="PROSITE" id="PS50920">
    <property type="entry name" value="SOLCAR"/>
    <property type="match status" value="3"/>
</dbReference>
<dbReference type="Gene3D" id="1.50.40.10">
    <property type="entry name" value="Mitochondrial carrier domain"/>
    <property type="match status" value="2"/>
</dbReference>
<evidence type="ECO:0000256" key="9">
    <source>
        <dbReference type="SAM" id="MobiDB-lite"/>
    </source>
</evidence>
<evidence type="ECO:0000256" key="4">
    <source>
        <dbReference type="ARBA" id="ARBA00022692"/>
    </source>
</evidence>
<evidence type="ECO:0000256" key="8">
    <source>
        <dbReference type="PROSITE-ProRule" id="PRU00282"/>
    </source>
</evidence>
<dbReference type="OrthoDB" id="10253709at2759"/>
<dbReference type="KEGG" id="egr:104443805"/>
<name>A0A059C197_EUCGR</name>
<protein>
    <submittedName>
        <fullName evidence="10">Uncharacterized protein</fullName>
    </submittedName>
</protein>
<evidence type="ECO:0000256" key="2">
    <source>
        <dbReference type="ARBA" id="ARBA00006375"/>
    </source>
</evidence>
<feature type="repeat" description="Solcar" evidence="8">
    <location>
        <begin position="366"/>
        <end position="450"/>
    </location>
</feature>
<dbReference type="GO" id="GO:0005743">
    <property type="term" value="C:mitochondrial inner membrane"/>
    <property type="evidence" value="ECO:0000318"/>
    <property type="project" value="GO_Central"/>
</dbReference>
<dbReference type="InterPro" id="IPR018108">
    <property type="entry name" value="MCP_transmembrane"/>
</dbReference>
<dbReference type="FunFam" id="1.50.40.10:FF:000080">
    <property type="entry name" value="Mitochondrial substrate carrier protein-like"/>
    <property type="match status" value="1"/>
</dbReference>
<dbReference type="AlphaFoldDB" id="A0A059C197"/>
<dbReference type="Gramene" id="KCW72152">
    <property type="protein sequence ID" value="KCW72152"/>
    <property type="gene ID" value="EUGRSUZ_E00597"/>
</dbReference>
<dbReference type="GO" id="GO:0000095">
    <property type="term" value="F:S-adenosyl-L-methionine transmembrane transporter activity"/>
    <property type="evidence" value="ECO:0000318"/>
    <property type="project" value="GO_Central"/>
</dbReference>
<evidence type="ECO:0000256" key="6">
    <source>
        <dbReference type="ARBA" id="ARBA00022989"/>
    </source>
</evidence>
<keyword evidence="3" id="KW-0813">Transport</keyword>
<dbReference type="eggNOG" id="KOG0768">
    <property type="taxonomic scope" value="Eukaryota"/>
</dbReference>
<dbReference type="PANTHER" id="PTHR45667">
    <property type="entry name" value="S-ADENOSYLMETHIONINE MITOCHONDRIAL CARRIER PROTEIN"/>
    <property type="match status" value="1"/>
</dbReference>
<dbReference type="PRINTS" id="PR00926">
    <property type="entry name" value="MITOCARRIER"/>
</dbReference>
<comment type="similarity">
    <text evidence="2">Belongs to the mitochondrial carrier (TC 2.A.29) family.</text>
</comment>
<evidence type="ECO:0000256" key="3">
    <source>
        <dbReference type="ARBA" id="ARBA00022448"/>
    </source>
</evidence>
<keyword evidence="4 8" id="KW-0812">Transmembrane</keyword>
<dbReference type="STRING" id="71139.A0A059C197"/>
<reference evidence="10" key="1">
    <citation type="submission" date="2013-07" db="EMBL/GenBank/DDBJ databases">
        <title>The genome of Eucalyptus grandis.</title>
        <authorList>
            <person name="Schmutz J."/>
            <person name="Hayes R."/>
            <person name="Myburg A."/>
            <person name="Tuskan G."/>
            <person name="Grattapaglia D."/>
            <person name="Rokhsar D.S."/>
        </authorList>
    </citation>
    <scope>NUCLEOTIDE SEQUENCE</scope>
    <source>
        <tissue evidence="10">Leaf extractions</tissue>
    </source>
</reference>
<proteinExistence type="inferred from homology"/>
<organism evidence="10">
    <name type="scientific">Eucalyptus grandis</name>
    <name type="common">Flooded gum</name>
    <dbReference type="NCBI Taxonomy" id="71139"/>
    <lineage>
        <taxon>Eukaryota</taxon>
        <taxon>Viridiplantae</taxon>
        <taxon>Streptophyta</taxon>
        <taxon>Embryophyta</taxon>
        <taxon>Tracheophyta</taxon>
        <taxon>Spermatophyta</taxon>
        <taxon>Magnoliopsida</taxon>
        <taxon>eudicotyledons</taxon>
        <taxon>Gunneridae</taxon>
        <taxon>Pentapetalae</taxon>
        <taxon>rosids</taxon>
        <taxon>malvids</taxon>
        <taxon>Myrtales</taxon>
        <taxon>Myrtaceae</taxon>
        <taxon>Myrtoideae</taxon>
        <taxon>Eucalypteae</taxon>
        <taxon>Eucalyptus</taxon>
    </lineage>
</organism>
<dbReference type="eggNOG" id="KOG0764">
    <property type="taxonomic scope" value="Eukaryota"/>
</dbReference>
<gene>
    <name evidence="10" type="ORF">EUGRSUZ_E00597</name>
</gene>
<evidence type="ECO:0000256" key="5">
    <source>
        <dbReference type="ARBA" id="ARBA00022737"/>
    </source>
</evidence>
<dbReference type="InterPro" id="IPR002067">
    <property type="entry name" value="MCP"/>
</dbReference>
<feature type="region of interest" description="Disordered" evidence="9">
    <location>
        <begin position="235"/>
        <end position="260"/>
    </location>
</feature>
<evidence type="ECO:0000256" key="7">
    <source>
        <dbReference type="ARBA" id="ARBA00023136"/>
    </source>
</evidence>
<keyword evidence="5" id="KW-0677">Repeat</keyword>